<dbReference type="PANTHER" id="PTHR31973:SF187">
    <property type="entry name" value="MUTATOR TRANSPOSASE MUDRA PROTEIN"/>
    <property type="match status" value="1"/>
</dbReference>
<gene>
    <name evidence="1" type="ORF">AT9943_LOCUS20488</name>
</gene>
<dbReference type="AlphaFoldDB" id="A0A7G2FBH2"/>
<dbReference type="Proteomes" id="UP000516314">
    <property type="component" value="Chromosome 5"/>
</dbReference>
<protein>
    <submittedName>
        <fullName evidence="1">(thale cress) hypothetical protein</fullName>
    </submittedName>
</protein>
<reference evidence="1 2" key="1">
    <citation type="submission" date="2020-09" db="EMBL/GenBank/DDBJ databases">
        <authorList>
            <person name="Ashkenazy H."/>
        </authorList>
    </citation>
    <scope>NUCLEOTIDE SEQUENCE [LARGE SCALE GENOMIC DNA]</scope>
    <source>
        <strain evidence="2">cv. Cdm-0</strain>
    </source>
</reference>
<evidence type="ECO:0000313" key="1">
    <source>
        <dbReference type="EMBL" id="CAD5333113.1"/>
    </source>
</evidence>
<evidence type="ECO:0000313" key="2">
    <source>
        <dbReference type="Proteomes" id="UP000516314"/>
    </source>
</evidence>
<sequence length="297" mass="34647">MFREEARRRPSLWWTDIEDEIMMRYTISVSKWICQKASRMALNLVIETQKQQFAKLYNYEAELHISNERIHIDIMTIPKADTVGRDADNRIYLVAWAVVRVEDNEHASSSSRCEDVSNNLCESFNRTIREARKKPVINMLEDVRRQAIKRLSKRRDKTATCKTKFPPHIMEILEANYNYVDSRFLTTVWQSNYKKNIKPLNGKMLWKKTGKGTIQDIVKEPAKMPQYSQLLHAKEGDQGRVRIMMIHGAYTMHQGGGSKLKVSPHQLVLKVSPLKFCNIQVLQQLIKREDDVLEGVL</sequence>
<organism evidence="1 2">
    <name type="scientific">Arabidopsis thaliana</name>
    <name type="common">Mouse-ear cress</name>
    <dbReference type="NCBI Taxonomy" id="3702"/>
    <lineage>
        <taxon>Eukaryota</taxon>
        <taxon>Viridiplantae</taxon>
        <taxon>Streptophyta</taxon>
        <taxon>Embryophyta</taxon>
        <taxon>Tracheophyta</taxon>
        <taxon>Spermatophyta</taxon>
        <taxon>Magnoliopsida</taxon>
        <taxon>eudicotyledons</taxon>
        <taxon>Gunneridae</taxon>
        <taxon>Pentapetalae</taxon>
        <taxon>rosids</taxon>
        <taxon>malvids</taxon>
        <taxon>Brassicales</taxon>
        <taxon>Brassicaceae</taxon>
        <taxon>Camelineae</taxon>
        <taxon>Arabidopsis</taxon>
    </lineage>
</organism>
<dbReference type="EMBL" id="LR881470">
    <property type="protein sequence ID" value="CAD5333113.1"/>
    <property type="molecule type" value="Genomic_DNA"/>
</dbReference>
<name>A0A7G2FBH2_ARATH</name>
<proteinExistence type="predicted"/>
<accession>A0A7G2FBH2</accession>
<dbReference type="PANTHER" id="PTHR31973">
    <property type="entry name" value="POLYPROTEIN, PUTATIVE-RELATED"/>
    <property type="match status" value="1"/>
</dbReference>